<reference evidence="1 2" key="1">
    <citation type="journal article" date="2019" name="Sci. Rep.">
        <title>Orb-weaving spider Araneus ventricosus genome elucidates the spidroin gene catalogue.</title>
        <authorList>
            <person name="Kono N."/>
            <person name="Nakamura H."/>
            <person name="Ohtoshi R."/>
            <person name="Moran D.A.P."/>
            <person name="Shinohara A."/>
            <person name="Yoshida Y."/>
            <person name="Fujiwara M."/>
            <person name="Mori M."/>
            <person name="Tomita M."/>
            <person name="Arakawa K."/>
        </authorList>
    </citation>
    <scope>NUCLEOTIDE SEQUENCE [LARGE SCALE GENOMIC DNA]</scope>
</reference>
<gene>
    <name evidence="1" type="ORF">AVEN_158423_1</name>
</gene>
<dbReference type="OrthoDB" id="8051532at2759"/>
<dbReference type="EMBL" id="BGPR01003161">
    <property type="protein sequence ID" value="GBM84459.1"/>
    <property type="molecule type" value="Genomic_DNA"/>
</dbReference>
<comment type="caution">
    <text evidence="1">The sequence shown here is derived from an EMBL/GenBank/DDBJ whole genome shotgun (WGS) entry which is preliminary data.</text>
</comment>
<dbReference type="Proteomes" id="UP000499080">
    <property type="component" value="Unassembled WGS sequence"/>
</dbReference>
<organism evidence="1 2">
    <name type="scientific">Araneus ventricosus</name>
    <name type="common">Orbweaver spider</name>
    <name type="synonym">Epeira ventricosa</name>
    <dbReference type="NCBI Taxonomy" id="182803"/>
    <lineage>
        <taxon>Eukaryota</taxon>
        <taxon>Metazoa</taxon>
        <taxon>Ecdysozoa</taxon>
        <taxon>Arthropoda</taxon>
        <taxon>Chelicerata</taxon>
        <taxon>Arachnida</taxon>
        <taxon>Araneae</taxon>
        <taxon>Araneomorphae</taxon>
        <taxon>Entelegynae</taxon>
        <taxon>Araneoidea</taxon>
        <taxon>Araneidae</taxon>
        <taxon>Araneus</taxon>
    </lineage>
</organism>
<dbReference type="AlphaFoldDB" id="A0A4Y2J4D5"/>
<name>A0A4Y2J4D5_ARAVE</name>
<accession>A0A4Y2J4D5</accession>
<keyword evidence="2" id="KW-1185">Reference proteome</keyword>
<evidence type="ECO:0000313" key="1">
    <source>
        <dbReference type="EMBL" id="GBM84459.1"/>
    </source>
</evidence>
<protein>
    <submittedName>
        <fullName evidence="1">Uncharacterized protein</fullName>
    </submittedName>
</protein>
<evidence type="ECO:0000313" key="2">
    <source>
        <dbReference type="Proteomes" id="UP000499080"/>
    </source>
</evidence>
<sequence length="67" mass="7848">MNIANLLSRGCIPQQMLNSKWWDGPSWLKENPKSWSVCDIICQYNEVDIEKRKSKLVNMNLTEDTHP</sequence>
<feature type="non-terminal residue" evidence="1">
    <location>
        <position position="67"/>
    </location>
</feature>
<proteinExistence type="predicted"/>